<proteinExistence type="predicted"/>
<name>J1JN21_9HYPH</name>
<reference evidence="1 2" key="1">
    <citation type="submission" date="2012-03" db="EMBL/GenBank/DDBJ databases">
        <title>The Genome Sequence of Bartonella rattimassiliensis 15908.</title>
        <authorList>
            <consortium name="The Broad Institute Genome Sequencing Platform"/>
            <consortium name="The Broad Institute Genome Sequencing Center for Infectious Disease"/>
            <person name="Feldgarden M."/>
            <person name="Kirby J."/>
            <person name="Kosoy M."/>
            <person name="Birtles R."/>
            <person name="Probert W.S."/>
            <person name="Chiaraviglio L."/>
            <person name="Young S.K."/>
            <person name="Zeng Q."/>
            <person name="Gargeya S."/>
            <person name="Fitzgerald M."/>
            <person name="Haas B."/>
            <person name="Abouelleil A."/>
            <person name="Alvarado L."/>
            <person name="Arachchi H.M."/>
            <person name="Berlin A."/>
            <person name="Chapman S.B."/>
            <person name="Gearin G."/>
            <person name="Goldberg J."/>
            <person name="Griggs A."/>
            <person name="Gujja S."/>
            <person name="Hansen M."/>
            <person name="Heiman D."/>
            <person name="Howarth C."/>
            <person name="Larimer J."/>
            <person name="Lui A."/>
            <person name="MacDonald P.J.P."/>
            <person name="McCowen C."/>
            <person name="Montmayeur A."/>
            <person name="Murphy C."/>
            <person name="Neiman D."/>
            <person name="Pearson M."/>
            <person name="Priest M."/>
            <person name="Roberts A."/>
            <person name="Saif S."/>
            <person name="Shea T."/>
            <person name="Sisk P."/>
            <person name="Stolte C."/>
            <person name="Sykes S."/>
            <person name="Wortman J."/>
            <person name="Nusbaum C."/>
            <person name="Birren B."/>
        </authorList>
    </citation>
    <scope>NUCLEOTIDE SEQUENCE [LARGE SCALE GENOMIC DNA]</scope>
    <source>
        <strain evidence="1 2">15908</strain>
    </source>
</reference>
<accession>J1JN21</accession>
<sequence length="52" mass="6556">MDLQENNKWNIELLFQYIKKYYLYKSCKYCRQLSDESSYYHLFTAHYIPAEY</sequence>
<dbReference type="EMBL" id="AILY01000017">
    <property type="protein sequence ID" value="EJF86132.1"/>
    <property type="molecule type" value="Genomic_DNA"/>
</dbReference>
<comment type="caution">
    <text evidence="1">The sequence shown here is derived from an EMBL/GenBank/DDBJ whole genome shotgun (WGS) entry which is preliminary data.</text>
</comment>
<organism evidence="1 2">
    <name type="scientific">Bartonella rattimassiliensis 15908</name>
    <dbReference type="NCBI Taxonomy" id="1094556"/>
    <lineage>
        <taxon>Bacteria</taxon>
        <taxon>Pseudomonadati</taxon>
        <taxon>Pseudomonadota</taxon>
        <taxon>Alphaproteobacteria</taxon>
        <taxon>Hyphomicrobiales</taxon>
        <taxon>Bartonellaceae</taxon>
        <taxon>Bartonella</taxon>
    </lineage>
</organism>
<evidence type="ECO:0000313" key="1">
    <source>
        <dbReference type="EMBL" id="EJF86132.1"/>
    </source>
</evidence>
<evidence type="ECO:0000313" key="2">
    <source>
        <dbReference type="Proteomes" id="UP000001077"/>
    </source>
</evidence>
<dbReference type="Proteomes" id="UP000001077">
    <property type="component" value="Unassembled WGS sequence"/>
</dbReference>
<dbReference type="PATRIC" id="fig|1094556.3.peg.917"/>
<dbReference type="HOGENOM" id="CLU_3077157_0_0_5"/>
<dbReference type="AlphaFoldDB" id="J1JN21"/>
<protein>
    <submittedName>
        <fullName evidence="1">Uncharacterized protein</fullName>
    </submittedName>
</protein>
<gene>
    <name evidence="1" type="ORF">MCY_00801</name>
</gene>
<keyword evidence="2" id="KW-1185">Reference proteome</keyword>